<name>A0A914X4J7_9BILA</name>
<sequence length="181" mass="20636">MPTISVVSWSKTSGTMAGNDRNGASTSSFRSHEEQSDSLVDPSWELIDPTPDVHAMFLQFNDRFFDGALAGCEVRWSPRMTTCAGLCCYEGRGGLCSIRLSQPLLSLRPRKDLVETLLHEMIHAFLFVKERNRDHDGHGPHFQSHMHRINHIARTNITIYHSFHAEVANFKQHWWRCQGAC</sequence>
<dbReference type="GO" id="GO:0006974">
    <property type="term" value="P:DNA damage response"/>
    <property type="evidence" value="ECO:0007669"/>
    <property type="project" value="InterPro"/>
</dbReference>
<dbReference type="PANTHER" id="PTHR21220:SF0">
    <property type="entry name" value="DNA-DEPENDENT METALLOPROTEASE SPRTN"/>
    <property type="match status" value="1"/>
</dbReference>
<dbReference type="GO" id="GO:0005634">
    <property type="term" value="C:nucleus"/>
    <property type="evidence" value="ECO:0007669"/>
    <property type="project" value="TreeGrafter"/>
</dbReference>
<dbReference type="Proteomes" id="UP000887566">
    <property type="component" value="Unplaced"/>
</dbReference>
<evidence type="ECO:0000313" key="4">
    <source>
        <dbReference type="WBParaSite" id="PSAMB.scaffold6393size9587.g28418.t1"/>
    </source>
</evidence>
<feature type="compositionally biased region" description="Polar residues" evidence="1">
    <location>
        <begin position="1"/>
        <end position="29"/>
    </location>
</feature>
<reference evidence="4" key="1">
    <citation type="submission" date="2022-11" db="UniProtKB">
        <authorList>
            <consortium name="WormBaseParasite"/>
        </authorList>
    </citation>
    <scope>IDENTIFICATION</scope>
</reference>
<organism evidence="3 4">
    <name type="scientific">Plectus sambesii</name>
    <dbReference type="NCBI Taxonomy" id="2011161"/>
    <lineage>
        <taxon>Eukaryota</taxon>
        <taxon>Metazoa</taxon>
        <taxon>Ecdysozoa</taxon>
        <taxon>Nematoda</taxon>
        <taxon>Chromadorea</taxon>
        <taxon>Plectida</taxon>
        <taxon>Plectina</taxon>
        <taxon>Plectoidea</taxon>
        <taxon>Plectidae</taxon>
        <taxon>Plectus</taxon>
    </lineage>
</organism>
<evidence type="ECO:0000259" key="2">
    <source>
        <dbReference type="SMART" id="SM00731"/>
    </source>
</evidence>
<dbReference type="SMART" id="SM00731">
    <property type="entry name" value="SprT"/>
    <property type="match status" value="1"/>
</dbReference>
<dbReference type="InterPro" id="IPR006640">
    <property type="entry name" value="SprT-like_domain"/>
</dbReference>
<proteinExistence type="predicted"/>
<keyword evidence="3" id="KW-1185">Reference proteome</keyword>
<dbReference type="WBParaSite" id="PSAMB.scaffold6393size9587.g28418.t1">
    <property type="protein sequence ID" value="PSAMB.scaffold6393size9587.g28418.t1"/>
    <property type="gene ID" value="PSAMB.scaffold6393size9587.g28418"/>
</dbReference>
<dbReference type="InterPro" id="IPR044245">
    <property type="entry name" value="Spartan"/>
</dbReference>
<dbReference type="Pfam" id="PF10263">
    <property type="entry name" value="SprT-like"/>
    <property type="match status" value="1"/>
</dbReference>
<evidence type="ECO:0000313" key="3">
    <source>
        <dbReference type="Proteomes" id="UP000887566"/>
    </source>
</evidence>
<dbReference type="PANTHER" id="PTHR21220">
    <property type="entry name" value="DNA-DEPENDENT METALLOPROTEASE SPRTN"/>
    <property type="match status" value="1"/>
</dbReference>
<feature type="region of interest" description="Disordered" evidence="1">
    <location>
        <begin position="1"/>
        <end position="36"/>
    </location>
</feature>
<accession>A0A914X4J7</accession>
<feature type="domain" description="SprT-like" evidence="2">
    <location>
        <begin position="51"/>
        <end position="181"/>
    </location>
</feature>
<dbReference type="GO" id="GO:0003697">
    <property type="term" value="F:single-stranded DNA binding"/>
    <property type="evidence" value="ECO:0007669"/>
    <property type="project" value="InterPro"/>
</dbReference>
<dbReference type="GO" id="GO:0031593">
    <property type="term" value="F:polyubiquitin modification-dependent protein binding"/>
    <property type="evidence" value="ECO:0007669"/>
    <property type="project" value="TreeGrafter"/>
</dbReference>
<dbReference type="AlphaFoldDB" id="A0A914X4J7"/>
<protein>
    <submittedName>
        <fullName evidence="4">SprT-like domain-containing protein</fullName>
    </submittedName>
</protein>
<dbReference type="GO" id="GO:0004222">
    <property type="term" value="F:metalloendopeptidase activity"/>
    <property type="evidence" value="ECO:0007669"/>
    <property type="project" value="InterPro"/>
</dbReference>
<evidence type="ECO:0000256" key="1">
    <source>
        <dbReference type="SAM" id="MobiDB-lite"/>
    </source>
</evidence>